<evidence type="ECO:0000256" key="1">
    <source>
        <dbReference type="ARBA" id="ARBA00004141"/>
    </source>
</evidence>
<dbReference type="PANTHER" id="PTHR24238">
    <property type="entry name" value="G-PROTEIN COUPLED RECEPTOR"/>
    <property type="match status" value="1"/>
</dbReference>
<dbReference type="GO" id="GO:0005886">
    <property type="term" value="C:plasma membrane"/>
    <property type="evidence" value="ECO:0007669"/>
    <property type="project" value="TreeGrafter"/>
</dbReference>
<dbReference type="InterPro" id="IPR000276">
    <property type="entry name" value="GPCR_Rhodpsn"/>
</dbReference>
<dbReference type="CDD" id="cd00637">
    <property type="entry name" value="7tm_classA_rhodopsin-like"/>
    <property type="match status" value="1"/>
</dbReference>
<feature type="transmembrane region" description="Helical" evidence="9">
    <location>
        <begin position="35"/>
        <end position="60"/>
    </location>
</feature>
<dbReference type="Proteomes" id="UP000186922">
    <property type="component" value="Unassembled WGS sequence"/>
</dbReference>
<keyword evidence="5 9" id="KW-0472">Membrane</keyword>
<evidence type="ECO:0000256" key="5">
    <source>
        <dbReference type="ARBA" id="ARBA00023136"/>
    </source>
</evidence>
<dbReference type="EMBL" id="BDGG01000014">
    <property type="protein sequence ID" value="GAV06978.1"/>
    <property type="molecule type" value="Genomic_DNA"/>
</dbReference>
<keyword evidence="2 9" id="KW-0812">Transmembrane</keyword>
<evidence type="ECO:0000256" key="6">
    <source>
        <dbReference type="ARBA" id="ARBA00023170"/>
    </source>
</evidence>
<feature type="region of interest" description="Disordered" evidence="8">
    <location>
        <begin position="158"/>
        <end position="179"/>
    </location>
</feature>
<evidence type="ECO:0000256" key="4">
    <source>
        <dbReference type="ARBA" id="ARBA00023040"/>
    </source>
</evidence>
<dbReference type="OrthoDB" id="5975336at2759"/>
<dbReference type="Pfam" id="PF00001">
    <property type="entry name" value="7tm_1"/>
    <property type="match status" value="1"/>
</dbReference>
<dbReference type="SUPFAM" id="SSF81321">
    <property type="entry name" value="Family A G protein-coupled receptor-like"/>
    <property type="match status" value="1"/>
</dbReference>
<evidence type="ECO:0000256" key="7">
    <source>
        <dbReference type="ARBA" id="ARBA00023224"/>
    </source>
</evidence>
<sequence>MLQVFPIHVSIFNYAGLTYDRYQGIRYPDKRNVPVMVFTISSWILALCSVLPYTGFITYIDLEQLRGPQYQNLGLCFIHVQKTIEDYLRATFFCIFIIPLLVIVYLLTRTSWELGFQQKTAETCVCDAECGILLHLPSQTLLRLKHAPDASRGMVLDGHHPENSLAYSRSAEPTHTRGNRLDSETFDAQSVNTQFVTLLPSVVYFFWRLSLHLRQLENTVVYFMVPRWCLGSMAPCIAQPRKRSMDPELQ</sequence>
<evidence type="ECO:0000256" key="9">
    <source>
        <dbReference type="SAM" id="Phobius"/>
    </source>
</evidence>
<keyword evidence="3 9" id="KW-1133">Transmembrane helix</keyword>
<evidence type="ECO:0000256" key="3">
    <source>
        <dbReference type="ARBA" id="ARBA00022989"/>
    </source>
</evidence>
<evidence type="ECO:0008006" key="12">
    <source>
        <dbReference type="Google" id="ProtNLM"/>
    </source>
</evidence>
<gene>
    <name evidence="10" type="primary">RvY_16881</name>
    <name evidence="10" type="synonym">RvY_16881.1</name>
    <name evidence="10" type="ORF">RvY_16881-1</name>
</gene>
<keyword evidence="11" id="KW-1185">Reference proteome</keyword>
<keyword evidence="6" id="KW-0675">Receptor</keyword>
<dbReference type="PANTHER" id="PTHR24238:SF69">
    <property type="entry name" value="G-PROTEIN COUPLED RECEPTOR 165"/>
    <property type="match status" value="1"/>
</dbReference>
<proteinExistence type="predicted"/>
<name>A0A1D1W4A2_RAMVA</name>
<evidence type="ECO:0000256" key="2">
    <source>
        <dbReference type="ARBA" id="ARBA00022692"/>
    </source>
</evidence>
<organism evidence="10 11">
    <name type="scientific">Ramazzottius varieornatus</name>
    <name type="common">Water bear</name>
    <name type="synonym">Tardigrade</name>
    <dbReference type="NCBI Taxonomy" id="947166"/>
    <lineage>
        <taxon>Eukaryota</taxon>
        <taxon>Metazoa</taxon>
        <taxon>Ecdysozoa</taxon>
        <taxon>Tardigrada</taxon>
        <taxon>Eutardigrada</taxon>
        <taxon>Parachela</taxon>
        <taxon>Hypsibioidea</taxon>
        <taxon>Ramazzottiidae</taxon>
        <taxon>Ramazzottius</taxon>
    </lineage>
</organism>
<accession>A0A1D1W4A2</accession>
<dbReference type="AlphaFoldDB" id="A0A1D1W4A2"/>
<comment type="caution">
    <text evidence="10">The sequence shown here is derived from an EMBL/GenBank/DDBJ whole genome shotgun (WGS) entry which is preliminary data.</text>
</comment>
<evidence type="ECO:0000313" key="10">
    <source>
        <dbReference type="EMBL" id="GAV06978.1"/>
    </source>
</evidence>
<reference evidence="10 11" key="1">
    <citation type="journal article" date="2016" name="Nat. Commun.">
        <title>Extremotolerant tardigrade genome and improved radiotolerance of human cultured cells by tardigrade-unique protein.</title>
        <authorList>
            <person name="Hashimoto T."/>
            <person name="Horikawa D.D."/>
            <person name="Saito Y."/>
            <person name="Kuwahara H."/>
            <person name="Kozuka-Hata H."/>
            <person name="Shin-I T."/>
            <person name="Minakuchi Y."/>
            <person name="Ohishi K."/>
            <person name="Motoyama A."/>
            <person name="Aizu T."/>
            <person name="Enomoto A."/>
            <person name="Kondo K."/>
            <person name="Tanaka S."/>
            <person name="Hara Y."/>
            <person name="Koshikawa S."/>
            <person name="Sagara H."/>
            <person name="Miura T."/>
            <person name="Yokobori S."/>
            <person name="Miyagawa K."/>
            <person name="Suzuki Y."/>
            <person name="Kubo T."/>
            <person name="Oyama M."/>
            <person name="Kohara Y."/>
            <person name="Fujiyama A."/>
            <person name="Arakawa K."/>
            <person name="Katayama T."/>
            <person name="Toyoda A."/>
            <person name="Kunieda T."/>
        </authorList>
    </citation>
    <scope>NUCLEOTIDE SEQUENCE [LARGE SCALE GENOMIC DNA]</scope>
    <source>
        <strain evidence="10 11">YOKOZUNA-1</strain>
    </source>
</reference>
<keyword evidence="4" id="KW-0297">G-protein coupled receptor</keyword>
<keyword evidence="7" id="KW-0807">Transducer</keyword>
<comment type="subcellular location">
    <subcellularLocation>
        <location evidence="1">Membrane</location>
        <topology evidence="1">Multi-pass membrane protein</topology>
    </subcellularLocation>
</comment>
<protein>
    <recommendedName>
        <fullName evidence="12">G-protein coupled receptors family 1 profile domain-containing protein</fullName>
    </recommendedName>
</protein>
<evidence type="ECO:0000256" key="8">
    <source>
        <dbReference type="SAM" id="MobiDB-lite"/>
    </source>
</evidence>
<feature type="transmembrane region" description="Helical" evidence="9">
    <location>
        <begin position="87"/>
        <end position="107"/>
    </location>
</feature>
<dbReference type="Gene3D" id="1.20.1070.10">
    <property type="entry name" value="Rhodopsin 7-helix transmembrane proteins"/>
    <property type="match status" value="1"/>
</dbReference>
<evidence type="ECO:0000313" key="11">
    <source>
        <dbReference type="Proteomes" id="UP000186922"/>
    </source>
</evidence>
<dbReference type="GO" id="GO:0008188">
    <property type="term" value="F:neuropeptide receptor activity"/>
    <property type="evidence" value="ECO:0007669"/>
    <property type="project" value="TreeGrafter"/>
</dbReference>